<dbReference type="EMBL" id="JBIUYY010000005">
    <property type="protein sequence ID" value="MFJ2822186.1"/>
    <property type="molecule type" value="Genomic_DNA"/>
</dbReference>
<name>A0ABW8EJX7_STRT5</name>
<keyword evidence="3" id="KW-1185">Reference proteome</keyword>
<sequence>MAVLLAGLAACGPAEPKGATGAGASEASAAGTPAPTAGAASAAPPAGSVGAAGSPCTLPVAFDLARDWKPKAVTHADDEEFAALFKQGGTTLACEIDAKPAGHLGFLRVWVADAPAAAGDARRVLEAFMTGEKAKGAPAYADLRAGAGDGSLPAVEARYETAPLDEPKKERAVAVVTPGGKAVVLQLGGFDTAEHDAMLPAYRQALQSLRPTG</sequence>
<dbReference type="Pfam" id="PF18966">
    <property type="entry name" value="Lipoprotein_23"/>
    <property type="match status" value="1"/>
</dbReference>
<comment type="caution">
    <text evidence="2">The sequence shown here is derived from an EMBL/GenBank/DDBJ whole genome shotgun (WGS) entry which is preliminary data.</text>
</comment>
<evidence type="ECO:0000313" key="3">
    <source>
        <dbReference type="Proteomes" id="UP001617351"/>
    </source>
</evidence>
<evidence type="ECO:0000256" key="1">
    <source>
        <dbReference type="SAM" id="MobiDB-lite"/>
    </source>
</evidence>
<dbReference type="Proteomes" id="UP001617351">
    <property type="component" value="Unassembled WGS sequence"/>
</dbReference>
<dbReference type="RefSeq" id="WP_402380548.1">
    <property type="nucleotide sequence ID" value="NZ_JBIUYY010000005.1"/>
</dbReference>
<feature type="region of interest" description="Disordered" evidence="1">
    <location>
        <begin position="15"/>
        <end position="46"/>
    </location>
</feature>
<protein>
    <submittedName>
        <fullName evidence="2">Lipoprotein</fullName>
    </submittedName>
</protein>
<gene>
    <name evidence="2" type="ORF">ACIO7M_13850</name>
</gene>
<organism evidence="2 3">
    <name type="scientific">Streptomyces toxytricini</name>
    <name type="common">Actinomyces toxytricini</name>
    <dbReference type="NCBI Taxonomy" id="67369"/>
    <lineage>
        <taxon>Bacteria</taxon>
        <taxon>Bacillati</taxon>
        <taxon>Actinomycetota</taxon>
        <taxon>Actinomycetes</taxon>
        <taxon>Kitasatosporales</taxon>
        <taxon>Streptomycetaceae</taxon>
        <taxon>Streptomyces</taxon>
    </lineage>
</organism>
<proteinExistence type="predicted"/>
<reference evidence="2 3" key="1">
    <citation type="submission" date="2024-10" db="EMBL/GenBank/DDBJ databases">
        <title>The Natural Products Discovery Center: Release of the First 8490 Sequenced Strains for Exploring Actinobacteria Biosynthetic Diversity.</title>
        <authorList>
            <person name="Kalkreuter E."/>
            <person name="Kautsar S.A."/>
            <person name="Yang D."/>
            <person name="Bader C.D."/>
            <person name="Teijaro C.N."/>
            <person name="Fluegel L."/>
            <person name="Davis C.M."/>
            <person name="Simpson J.R."/>
            <person name="Lauterbach L."/>
            <person name="Steele A.D."/>
            <person name="Gui C."/>
            <person name="Meng S."/>
            <person name="Li G."/>
            <person name="Viehrig K."/>
            <person name="Ye F."/>
            <person name="Su P."/>
            <person name="Kiefer A.F."/>
            <person name="Nichols A."/>
            <person name="Cepeda A.J."/>
            <person name="Yan W."/>
            <person name="Fan B."/>
            <person name="Jiang Y."/>
            <person name="Adhikari A."/>
            <person name="Zheng C.-J."/>
            <person name="Schuster L."/>
            <person name="Cowan T.M."/>
            <person name="Smanski M.J."/>
            <person name="Chevrette M.G."/>
            <person name="De Carvalho L.P.S."/>
            <person name="Shen B."/>
        </authorList>
    </citation>
    <scope>NUCLEOTIDE SEQUENCE [LARGE SCALE GENOMIC DNA]</scope>
    <source>
        <strain evidence="2 3">NPDC087220</strain>
    </source>
</reference>
<keyword evidence="2" id="KW-0449">Lipoprotein</keyword>
<evidence type="ECO:0000313" key="2">
    <source>
        <dbReference type="EMBL" id="MFJ2822186.1"/>
    </source>
</evidence>
<feature type="compositionally biased region" description="Low complexity" evidence="1">
    <location>
        <begin position="18"/>
        <end position="46"/>
    </location>
</feature>
<dbReference type="InterPro" id="IPR044058">
    <property type="entry name" value="Lipoprotein_23"/>
</dbReference>
<accession>A0ABW8EJX7</accession>